<dbReference type="EC" id="2.7.13.3" evidence="2"/>
<feature type="domain" description="HAMP" evidence="8">
    <location>
        <begin position="185"/>
        <end position="238"/>
    </location>
</feature>
<dbReference type="SUPFAM" id="SSF158472">
    <property type="entry name" value="HAMP domain-like"/>
    <property type="match status" value="1"/>
</dbReference>
<evidence type="ECO:0000256" key="6">
    <source>
        <dbReference type="ARBA" id="ARBA00023012"/>
    </source>
</evidence>
<dbReference type="PROSITE" id="PS50885">
    <property type="entry name" value="HAMP"/>
    <property type="match status" value="1"/>
</dbReference>
<comment type="catalytic activity">
    <reaction evidence="1">
        <text>ATP + protein L-histidine = ADP + protein N-phospho-L-histidine.</text>
        <dbReference type="EC" id="2.7.13.3"/>
    </reaction>
</comment>
<dbReference type="InterPro" id="IPR003661">
    <property type="entry name" value="HisK_dim/P_dom"/>
</dbReference>
<keyword evidence="6" id="KW-0902">Two-component regulatory system</keyword>
<evidence type="ECO:0000256" key="3">
    <source>
        <dbReference type="ARBA" id="ARBA00022553"/>
    </source>
</evidence>
<name>A0A3B1BBV5_9ZZZZ</name>
<dbReference type="Pfam" id="PF00512">
    <property type="entry name" value="HisKA"/>
    <property type="match status" value="1"/>
</dbReference>
<sequence>MKRLRKLFSTTAVRLTVIYSLLFGITALGLVFYVTYGTVNLLKQQLVVSINDELRELAKIYEENGINGAISALELRSRAPGANLYIVANPAGRILAGNVFDLESGVLNQTGWTFHPFRYTRFGTSHNGEYRALARVIEMPNGMRLLVGRDIGEPEKFRKVIFNALALALGSMVVLGLLAWFFVGRRTLLRIDLVAKSTDRIMSGDRDERLPVSGSGDEFDRLSTRLNTMLDRINLLDEGLKQVSDNIAHDLKTPLTRIRNMVEASLVAKTTRAGHRKALENVLEESENLIKTFN</sequence>
<keyword evidence="3" id="KW-0597">Phosphoprotein</keyword>
<gene>
    <name evidence="9" type="ORF">MNBD_ALPHA03-1879</name>
</gene>
<dbReference type="SMART" id="SM00304">
    <property type="entry name" value="HAMP"/>
    <property type="match status" value="1"/>
</dbReference>
<evidence type="ECO:0000256" key="1">
    <source>
        <dbReference type="ARBA" id="ARBA00000085"/>
    </source>
</evidence>
<evidence type="ECO:0000256" key="4">
    <source>
        <dbReference type="ARBA" id="ARBA00022679"/>
    </source>
</evidence>
<dbReference type="Gene3D" id="6.10.340.10">
    <property type="match status" value="1"/>
</dbReference>
<proteinExistence type="predicted"/>
<keyword evidence="4 9" id="KW-0808">Transferase</keyword>
<dbReference type="AlphaFoldDB" id="A0A3B1BBV5"/>
<dbReference type="PANTHER" id="PTHR45436">
    <property type="entry name" value="SENSOR HISTIDINE KINASE YKOH"/>
    <property type="match status" value="1"/>
</dbReference>
<dbReference type="CDD" id="cd00082">
    <property type="entry name" value="HisKA"/>
    <property type="match status" value="1"/>
</dbReference>
<dbReference type="InterPro" id="IPR036097">
    <property type="entry name" value="HisK_dim/P_sf"/>
</dbReference>
<reference evidence="9" key="1">
    <citation type="submission" date="2018-06" db="EMBL/GenBank/DDBJ databases">
        <authorList>
            <person name="Zhirakovskaya E."/>
        </authorList>
    </citation>
    <scope>NUCLEOTIDE SEQUENCE</scope>
</reference>
<dbReference type="PANTHER" id="PTHR45436:SF8">
    <property type="entry name" value="HISTIDINE KINASE"/>
    <property type="match status" value="1"/>
</dbReference>
<evidence type="ECO:0000313" key="9">
    <source>
        <dbReference type="EMBL" id="VAX02497.1"/>
    </source>
</evidence>
<feature type="transmembrane region" description="Helical" evidence="7">
    <location>
        <begin position="12"/>
        <end position="36"/>
    </location>
</feature>
<keyword evidence="7" id="KW-0472">Membrane</keyword>
<evidence type="ECO:0000259" key="8">
    <source>
        <dbReference type="PROSITE" id="PS50885"/>
    </source>
</evidence>
<dbReference type="InterPro" id="IPR003660">
    <property type="entry name" value="HAMP_dom"/>
</dbReference>
<feature type="transmembrane region" description="Helical" evidence="7">
    <location>
        <begin position="160"/>
        <end position="183"/>
    </location>
</feature>
<dbReference type="EMBL" id="UOFW01000014">
    <property type="protein sequence ID" value="VAX02497.1"/>
    <property type="molecule type" value="Genomic_DNA"/>
</dbReference>
<evidence type="ECO:0000256" key="5">
    <source>
        <dbReference type="ARBA" id="ARBA00022777"/>
    </source>
</evidence>
<keyword evidence="7" id="KW-1133">Transmembrane helix</keyword>
<dbReference type="GO" id="GO:0000155">
    <property type="term" value="F:phosphorelay sensor kinase activity"/>
    <property type="evidence" value="ECO:0007669"/>
    <property type="project" value="InterPro"/>
</dbReference>
<dbReference type="SUPFAM" id="SSF47384">
    <property type="entry name" value="Homodimeric domain of signal transducing histidine kinase"/>
    <property type="match status" value="1"/>
</dbReference>
<feature type="non-terminal residue" evidence="9">
    <location>
        <position position="294"/>
    </location>
</feature>
<protein>
    <recommendedName>
        <fullName evidence="2">histidine kinase</fullName>
        <ecNumber evidence="2">2.7.13.3</ecNumber>
    </recommendedName>
</protein>
<accession>A0A3B1BBV5</accession>
<organism evidence="9">
    <name type="scientific">hydrothermal vent metagenome</name>
    <dbReference type="NCBI Taxonomy" id="652676"/>
    <lineage>
        <taxon>unclassified sequences</taxon>
        <taxon>metagenomes</taxon>
        <taxon>ecological metagenomes</taxon>
    </lineage>
</organism>
<evidence type="ECO:0000256" key="7">
    <source>
        <dbReference type="SAM" id="Phobius"/>
    </source>
</evidence>
<dbReference type="Pfam" id="PF00672">
    <property type="entry name" value="HAMP"/>
    <property type="match status" value="1"/>
</dbReference>
<dbReference type="Gene3D" id="1.10.287.130">
    <property type="match status" value="1"/>
</dbReference>
<evidence type="ECO:0000256" key="2">
    <source>
        <dbReference type="ARBA" id="ARBA00012438"/>
    </source>
</evidence>
<keyword evidence="7" id="KW-0812">Transmembrane</keyword>
<keyword evidence="5" id="KW-0418">Kinase</keyword>
<dbReference type="InterPro" id="IPR050428">
    <property type="entry name" value="TCS_sensor_his_kinase"/>
</dbReference>
<dbReference type="CDD" id="cd06225">
    <property type="entry name" value="HAMP"/>
    <property type="match status" value="1"/>
</dbReference>
<dbReference type="GO" id="GO:0005886">
    <property type="term" value="C:plasma membrane"/>
    <property type="evidence" value="ECO:0007669"/>
    <property type="project" value="TreeGrafter"/>
</dbReference>